<dbReference type="EMBL" id="CP115921">
    <property type="protein sequence ID" value="XCD17605.1"/>
    <property type="molecule type" value="Genomic_DNA"/>
</dbReference>
<reference evidence="2" key="1">
    <citation type="submission" date="2023-01" db="EMBL/GenBank/DDBJ databases">
        <title>Vibrio sp. CB1-14 genome sequencing.</title>
        <authorList>
            <person name="Otstavnykh N."/>
            <person name="Isaeva M."/>
            <person name="Meleshko D."/>
        </authorList>
    </citation>
    <scope>NUCLEOTIDE SEQUENCE</scope>
    <source>
        <strain evidence="2">CB1-14</strain>
    </source>
</reference>
<dbReference type="InterPro" id="IPR037053">
    <property type="entry name" value="Phage_tail_collar_dom_sf"/>
</dbReference>
<dbReference type="SUPFAM" id="SSF88874">
    <property type="entry name" value="Receptor-binding domain of short tail fibre protein gp12"/>
    <property type="match status" value="1"/>
</dbReference>
<evidence type="ECO:0000313" key="2">
    <source>
        <dbReference type="EMBL" id="XCD17605.1"/>
    </source>
</evidence>
<sequence length="215" mass="22070">MDGQYLGAIQSVGFQFAPRGFAVAQGQLLAISEFNALFALIGTFFGGDGRTSFRVPDLRGRTPIGMGQGPGLPYYSIGERDGVPERVLSILELPTHTHNATFSPISSPGGSALNVELHATTAEGNSATPMVGAYLAQAKPPSGGKDQPEMIYTSDPSSGSIVPLGGVTVTGSGGGITGGTVTNDTAGGSLPFSMYQPSLAVNFILCIEGLFPSRN</sequence>
<dbReference type="RefSeq" id="WP_353498786.1">
    <property type="nucleotide sequence ID" value="NZ_CP115921.1"/>
</dbReference>
<evidence type="ECO:0000259" key="1">
    <source>
        <dbReference type="Pfam" id="PF07484"/>
    </source>
</evidence>
<protein>
    <submittedName>
        <fullName evidence="2">Phage tail protein</fullName>
    </submittedName>
</protein>
<dbReference type="AlphaFoldDB" id="A0AAU8BMU3"/>
<organism evidence="2">
    <name type="scientific">Vibrio chaetopteri</name>
    <dbReference type="NCBI Taxonomy" id="3016528"/>
    <lineage>
        <taxon>Bacteria</taxon>
        <taxon>Pseudomonadati</taxon>
        <taxon>Pseudomonadota</taxon>
        <taxon>Gammaproteobacteria</taxon>
        <taxon>Vibrionales</taxon>
        <taxon>Vibrionaceae</taxon>
        <taxon>Vibrio</taxon>
    </lineage>
</organism>
<dbReference type="Pfam" id="PF07484">
    <property type="entry name" value="Collar"/>
    <property type="match status" value="1"/>
</dbReference>
<proteinExistence type="predicted"/>
<dbReference type="InterPro" id="IPR011083">
    <property type="entry name" value="Phage_tail_collar_dom"/>
</dbReference>
<dbReference type="Gene3D" id="3.90.1340.10">
    <property type="entry name" value="Phage tail collar domain"/>
    <property type="match status" value="1"/>
</dbReference>
<feature type="domain" description="Phage tail collar" evidence="1">
    <location>
        <begin position="7"/>
        <end position="63"/>
    </location>
</feature>
<name>A0AAU8BMU3_9VIBR</name>
<accession>A0AAU8BMU3</accession>
<dbReference type="KEGG" id="vck:PG915_20120"/>
<gene>
    <name evidence="2" type="ORF">PG915_20120</name>
</gene>